<dbReference type="EMBL" id="FMMM01000016">
    <property type="protein sequence ID" value="SCQ18283.1"/>
    <property type="molecule type" value="Genomic_DNA"/>
</dbReference>
<dbReference type="GO" id="GO:0016810">
    <property type="term" value="F:hydrolase activity, acting on carbon-nitrogen (but not peptide) bonds"/>
    <property type="evidence" value="ECO:0007669"/>
    <property type="project" value="InterPro"/>
</dbReference>
<protein>
    <submittedName>
        <fullName evidence="2">Peptidoglycan deacetylase</fullName>
        <ecNumber evidence="2">3.5.1.-</ecNumber>
    </submittedName>
</protein>
<dbReference type="OrthoDB" id="9806342at2"/>
<dbReference type="Proteomes" id="UP000182057">
    <property type="component" value="Unassembled WGS sequence"/>
</dbReference>
<dbReference type="GO" id="GO:0005975">
    <property type="term" value="P:carbohydrate metabolic process"/>
    <property type="evidence" value="ECO:0007669"/>
    <property type="project" value="InterPro"/>
</dbReference>
<keyword evidence="2" id="KW-0378">Hydrolase</keyword>
<dbReference type="Gene3D" id="3.20.20.370">
    <property type="entry name" value="Glycoside hydrolase/deacetylase"/>
    <property type="match status" value="1"/>
</dbReference>
<organism evidence="2 3">
    <name type="scientific">Tannerella forsythia</name>
    <name type="common">Bacteroides forsythus</name>
    <dbReference type="NCBI Taxonomy" id="28112"/>
    <lineage>
        <taxon>Bacteria</taxon>
        <taxon>Pseudomonadati</taxon>
        <taxon>Bacteroidota</taxon>
        <taxon>Bacteroidia</taxon>
        <taxon>Bacteroidales</taxon>
        <taxon>Tannerellaceae</taxon>
        <taxon>Tannerella</taxon>
    </lineage>
</organism>
<proteinExistence type="predicted"/>
<gene>
    <name evidence="2" type="primary">pgdA_1</name>
    <name evidence="2" type="ORF">TFUB20_00299</name>
</gene>
<sequence>MILLSFDIEEFDLPFEYGLSLSWEEQIRISSEGCRKILSGLSRHEVKATFFCTARFAENAPELIREISESGHEIASHGYAHSAFEEADLKRSKDFLETLTGQCVGGFRMPRMANVSDAALVEAGYTYNSSLNPTFLPGRYNHWHEPRTWFRQNGLLQLPASTTPNIRFPLFWLSFHHLPGALYRRLALRTYKHDGYLLTYFHPWEFMPIQQIKGLPYTVTHNAGNNAEIRLDKLIGFFRKRNIPFGTFREFIETLPPIS</sequence>
<dbReference type="InterPro" id="IPR011330">
    <property type="entry name" value="Glyco_hydro/deAcase_b/a-brl"/>
</dbReference>
<accession>A0A1D3UDU5</accession>
<dbReference type="CDD" id="cd10941">
    <property type="entry name" value="CE4_PuuE_HpPgdA_like_2"/>
    <property type="match status" value="1"/>
</dbReference>
<dbReference type="InterPro" id="IPR002509">
    <property type="entry name" value="NODB_dom"/>
</dbReference>
<name>A0A1D3UDU5_TANFO</name>
<reference evidence="2 3" key="1">
    <citation type="submission" date="2016-09" db="EMBL/GenBank/DDBJ databases">
        <authorList>
            <person name="Capua I."/>
            <person name="De Benedictis P."/>
            <person name="Joannis T."/>
            <person name="Lombin L.H."/>
            <person name="Cattoli G."/>
        </authorList>
    </citation>
    <scope>NUCLEOTIDE SEQUENCE [LARGE SCALE GENOMIC DNA]</scope>
    <source>
        <strain evidence="2 3">UB20</strain>
    </source>
</reference>
<dbReference type="SUPFAM" id="SSF88713">
    <property type="entry name" value="Glycoside hydrolase/deacetylase"/>
    <property type="match status" value="1"/>
</dbReference>
<dbReference type="Pfam" id="PF01522">
    <property type="entry name" value="Polysacc_deac_1"/>
    <property type="match status" value="1"/>
</dbReference>
<feature type="domain" description="NodB homology" evidence="1">
    <location>
        <begin position="31"/>
        <end position="126"/>
    </location>
</feature>
<dbReference type="PANTHER" id="PTHR47561:SF1">
    <property type="entry name" value="POLYSACCHARIDE DEACETYLASE FAMILY PROTEIN (AFU_ORTHOLOGUE AFUA_6G05030)"/>
    <property type="match status" value="1"/>
</dbReference>
<evidence type="ECO:0000259" key="1">
    <source>
        <dbReference type="Pfam" id="PF01522"/>
    </source>
</evidence>
<dbReference type="EC" id="3.5.1.-" evidence="2"/>
<evidence type="ECO:0000313" key="3">
    <source>
        <dbReference type="Proteomes" id="UP000182057"/>
    </source>
</evidence>
<evidence type="ECO:0000313" key="2">
    <source>
        <dbReference type="EMBL" id="SCQ18283.1"/>
    </source>
</evidence>
<dbReference type="RefSeq" id="WP_060827196.1">
    <property type="nucleotide sequence ID" value="NZ_CAUTZR010000073.1"/>
</dbReference>
<dbReference type="PANTHER" id="PTHR47561">
    <property type="entry name" value="POLYSACCHARIDE DEACETYLASE FAMILY PROTEIN (AFU_ORTHOLOGUE AFUA_6G05030)"/>
    <property type="match status" value="1"/>
</dbReference>
<dbReference type="InterPro" id="IPR045235">
    <property type="entry name" value="PuuE_HpPgdA-like"/>
</dbReference>
<dbReference type="AlphaFoldDB" id="A0A1D3UDU5"/>